<proteinExistence type="predicted"/>
<dbReference type="Proteomes" id="UP000230233">
    <property type="component" value="Chromosome IV"/>
</dbReference>
<accession>A0A2G5U5N4</accession>
<name>A0A2G5U5N4_9PELO</name>
<reference evidence="2" key="1">
    <citation type="submission" date="2017-10" db="EMBL/GenBank/DDBJ databases">
        <title>Rapid genome shrinkage in a self-fertile nematode reveals novel sperm competition proteins.</title>
        <authorList>
            <person name="Yin D."/>
            <person name="Schwarz E.M."/>
            <person name="Thomas C.G."/>
            <person name="Felde R.L."/>
            <person name="Korf I.F."/>
            <person name="Cutter A.D."/>
            <person name="Schartner C.M."/>
            <person name="Ralston E.J."/>
            <person name="Meyer B.J."/>
            <person name="Haag E.S."/>
        </authorList>
    </citation>
    <scope>NUCLEOTIDE SEQUENCE [LARGE SCALE GENOMIC DNA]</scope>
    <source>
        <strain evidence="2">JU1422</strain>
    </source>
</reference>
<keyword evidence="2" id="KW-1185">Reference proteome</keyword>
<gene>
    <name evidence="1" type="primary">Cnig_chr_IV.g14379</name>
    <name evidence="1" type="ORF">B9Z55_014379</name>
</gene>
<sequence length="112" mass="12277">MASSEEEVEENIGGDRYLSPQGQLLESLTAKHIVRCALPSSKNGDSMPDILAVMWTVALRNVTDQFNIASTGKFMESVNDLGAKDIVPRTYVSSSLSSNATDVFRILNCFFQ</sequence>
<organism evidence="1 2">
    <name type="scientific">Caenorhabditis nigoni</name>
    <dbReference type="NCBI Taxonomy" id="1611254"/>
    <lineage>
        <taxon>Eukaryota</taxon>
        <taxon>Metazoa</taxon>
        <taxon>Ecdysozoa</taxon>
        <taxon>Nematoda</taxon>
        <taxon>Chromadorea</taxon>
        <taxon>Rhabditida</taxon>
        <taxon>Rhabditina</taxon>
        <taxon>Rhabditomorpha</taxon>
        <taxon>Rhabditoidea</taxon>
        <taxon>Rhabditidae</taxon>
        <taxon>Peloderinae</taxon>
        <taxon>Caenorhabditis</taxon>
    </lineage>
</organism>
<protein>
    <submittedName>
        <fullName evidence="1">Uncharacterized protein</fullName>
    </submittedName>
</protein>
<dbReference type="AlphaFoldDB" id="A0A2G5U5N4"/>
<dbReference type="EMBL" id="PDUG01000004">
    <property type="protein sequence ID" value="PIC34844.1"/>
    <property type="molecule type" value="Genomic_DNA"/>
</dbReference>
<evidence type="ECO:0000313" key="2">
    <source>
        <dbReference type="Proteomes" id="UP000230233"/>
    </source>
</evidence>
<evidence type="ECO:0000313" key="1">
    <source>
        <dbReference type="EMBL" id="PIC34844.1"/>
    </source>
</evidence>
<comment type="caution">
    <text evidence="1">The sequence shown here is derived from an EMBL/GenBank/DDBJ whole genome shotgun (WGS) entry which is preliminary data.</text>
</comment>